<keyword evidence="2" id="KW-1185">Reference proteome</keyword>
<dbReference type="GO" id="GO:0005975">
    <property type="term" value="P:carbohydrate metabolic process"/>
    <property type="evidence" value="ECO:0007669"/>
    <property type="project" value="InterPro"/>
</dbReference>
<dbReference type="AlphaFoldDB" id="A0A3N2DAW3"/>
<dbReference type="RefSeq" id="WP_123739011.1">
    <property type="nucleotide sequence ID" value="NZ_RKHQ01000001.1"/>
</dbReference>
<dbReference type="Gene3D" id="1.50.10.10">
    <property type="match status" value="1"/>
</dbReference>
<comment type="caution">
    <text evidence="1">The sequence shown here is derived from an EMBL/GenBank/DDBJ whole genome shotgun (WGS) entry which is preliminary data.</text>
</comment>
<proteinExistence type="predicted"/>
<dbReference type="SUPFAM" id="SSF48208">
    <property type="entry name" value="Six-hairpin glycosidases"/>
    <property type="match status" value="1"/>
</dbReference>
<dbReference type="InterPro" id="IPR008928">
    <property type="entry name" value="6-hairpin_glycosidase_sf"/>
</dbReference>
<gene>
    <name evidence="1" type="ORF">EDD28_1485</name>
</gene>
<organism evidence="1 2">
    <name type="scientific">Salana multivorans</name>
    <dbReference type="NCBI Taxonomy" id="120377"/>
    <lineage>
        <taxon>Bacteria</taxon>
        <taxon>Bacillati</taxon>
        <taxon>Actinomycetota</taxon>
        <taxon>Actinomycetes</taxon>
        <taxon>Micrococcales</taxon>
        <taxon>Beutenbergiaceae</taxon>
        <taxon>Salana</taxon>
    </lineage>
</organism>
<evidence type="ECO:0000313" key="1">
    <source>
        <dbReference type="EMBL" id="ROR96893.1"/>
    </source>
</evidence>
<evidence type="ECO:0000313" key="2">
    <source>
        <dbReference type="Proteomes" id="UP000275356"/>
    </source>
</evidence>
<dbReference type="Proteomes" id="UP000275356">
    <property type="component" value="Unassembled WGS sequence"/>
</dbReference>
<reference evidence="1 2" key="1">
    <citation type="submission" date="2018-11" db="EMBL/GenBank/DDBJ databases">
        <title>Sequencing the genomes of 1000 actinobacteria strains.</title>
        <authorList>
            <person name="Klenk H.-P."/>
        </authorList>
    </citation>
    <scope>NUCLEOTIDE SEQUENCE [LARGE SCALE GENOMIC DNA]</scope>
    <source>
        <strain evidence="1 2">DSM 13521</strain>
    </source>
</reference>
<dbReference type="OrthoDB" id="176168at2"/>
<accession>A0A3N2DAW3</accession>
<sequence>MTIRFEGEERLERCVPAALRNLLEVNTVPGRGPEEPARFLRAGGGYAEPWTRDAAVNSWFAASWLTPDVAEATLRMVCEDGPDGAVVAQDDQWWDHVVWVVAAHRHALLTGDRAFLGWAEGVARRSLSIARAGRYVARFGLFRGPAVMADGISGYPVDVVEPGNESSFVLDHPRAHDVLCLSTNLVHAAAYRALGAMADALGGDGAADRAMATDLMRAVEKLFWTGTAYGYLLVPRGDDPADARLDTSQEALGLALALLTGHASGPRALDLVARTHREPFGVVSVWPHLQLFSDRHPGRHNTVVWPWITGAWVQAVAHAGDLDAFGAELDGFLRLVAAGGHAYPEVQNARTGAADGGWQSDAGWRGDYLPGIGRAWASEPDQTWSATALLGVLVESLLGLHPGAAGIRVAPRLPAGIDRLRLSGLRYGSATLDVEVRGTGDRLVDLVVDGTPVDVAAPLLPAGLRDGAPRAVVVTAVVNG</sequence>
<evidence type="ECO:0008006" key="3">
    <source>
        <dbReference type="Google" id="ProtNLM"/>
    </source>
</evidence>
<protein>
    <recommendedName>
        <fullName evidence="3">Trehalase</fullName>
    </recommendedName>
</protein>
<name>A0A3N2DAW3_9MICO</name>
<dbReference type="InterPro" id="IPR012341">
    <property type="entry name" value="6hp_glycosidase-like_sf"/>
</dbReference>
<dbReference type="Gene3D" id="2.60.420.10">
    <property type="entry name" value="Maltose phosphorylase, domain 3"/>
    <property type="match status" value="1"/>
</dbReference>
<dbReference type="EMBL" id="RKHQ01000001">
    <property type="protein sequence ID" value="ROR96893.1"/>
    <property type="molecule type" value="Genomic_DNA"/>
</dbReference>